<sequence>MALSGAHDSVPSMSHLAGQSVISSSTTSFLPLSTAWPLSSECSTLFVSHSSSSGLYAFDPSYPTQSSIQCLPPAATAWWDQVATPGATPTILGGTALVCPQAYTTAASSVINPFTTLVGCCPSNYDFVSWDLSTAQPVPTQCSSALLAEGGAETYIKQNVGADSWSTATTIVHEVWAFHINGYLLAPTSRSTPSITAAPINESPTTTEGSPASSTLDLSSASTTAAAPLDNKTPYGRATIIGLSLGLGFITICSIVAGIRSYLKKKARQRQERPPNQEVMIGALYPELKDDPPAMVTPENFEMSPRRMRRELYPAQFGEISRFTP</sequence>
<keyword evidence="2" id="KW-0812">Transmembrane</keyword>
<feature type="compositionally biased region" description="Low complexity" evidence="1">
    <location>
        <begin position="210"/>
        <end position="219"/>
    </location>
</feature>
<protein>
    <submittedName>
        <fullName evidence="3">Uncharacterized protein</fullName>
    </submittedName>
</protein>
<reference evidence="3 4" key="1">
    <citation type="submission" date="2016-05" db="EMBL/GenBank/DDBJ databases">
        <title>A degradative enzymes factory behind the ericoid mycorrhizal symbiosis.</title>
        <authorList>
            <consortium name="DOE Joint Genome Institute"/>
            <person name="Martino E."/>
            <person name="Morin E."/>
            <person name="Grelet G."/>
            <person name="Kuo A."/>
            <person name="Kohler A."/>
            <person name="Daghino S."/>
            <person name="Barry K."/>
            <person name="Choi C."/>
            <person name="Cichocki N."/>
            <person name="Clum A."/>
            <person name="Copeland A."/>
            <person name="Hainaut M."/>
            <person name="Haridas S."/>
            <person name="Labutti K."/>
            <person name="Lindquist E."/>
            <person name="Lipzen A."/>
            <person name="Khouja H.-R."/>
            <person name="Murat C."/>
            <person name="Ohm R."/>
            <person name="Olson A."/>
            <person name="Spatafora J."/>
            <person name="Veneault-Fourrey C."/>
            <person name="Henrissat B."/>
            <person name="Grigoriev I."/>
            <person name="Martin F."/>
            <person name="Perotto S."/>
        </authorList>
    </citation>
    <scope>NUCLEOTIDE SEQUENCE [LARGE SCALE GENOMIC DNA]</scope>
    <source>
        <strain evidence="3 4">UAMH 7357</strain>
    </source>
</reference>
<feature type="region of interest" description="Disordered" evidence="1">
    <location>
        <begin position="195"/>
        <end position="219"/>
    </location>
</feature>
<evidence type="ECO:0000313" key="4">
    <source>
        <dbReference type="Proteomes" id="UP000235672"/>
    </source>
</evidence>
<proteinExistence type="predicted"/>
<organism evidence="3 4">
    <name type="scientific">Hyaloscypha hepaticicola</name>
    <dbReference type="NCBI Taxonomy" id="2082293"/>
    <lineage>
        <taxon>Eukaryota</taxon>
        <taxon>Fungi</taxon>
        <taxon>Dikarya</taxon>
        <taxon>Ascomycota</taxon>
        <taxon>Pezizomycotina</taxon>
        <taxon>Leotiomycetes</taxon>
        <taxon>Helotiales</taxon>
        <taxon>Hyaloscyphaceae</taxon>
        <taxon>Hyaloscypha</taxon>
    </lineage>
</organism>
<evidence type="ECO:0000256" key="1">
    <source>
        <dbReference type="SAM" id="MobiDB-lite"/>
    </source>
</evidence>
<keyword evidence="2" id="KW-0472">Membrane</keyword>
<name>A0A2J6PVX2_9HELO</name>
<accession>A0A2J6PVX2</accession>
<gene>
    <name evidence="3" type="ORF">NA56DRAFT_647980</name>
</gene>
<dbReference type="AlphaFoldDB" id="A0A2J6PVX2"/>
<dbReference type="OrthoDB" id="4497263at2759"/>
<keyword evidence="4" id="KW-1185">Reference proteome</keyword>
<dbReference type="Proteomes" id="UP000235672">
    <property type="component" value="Unassembled WGS sequence"/>
</dbReference>
<dbReference type="EMBL" id="KZ613495">
    <property type="protein sequence ID" value="PMD18190.1"/>
    <property type="molecule type" value="Genomic_DNA"/>
</dbReference>
<keyword evidence="2" id="KW-1133">Transmembrane helix</keyword>
<evidence type="ECO:0000313" key="3">
    <source>
        <dbReference type="EMBL" id="PMD18190.1"/>
    </source>
</evidence>
<evidence type="ECO:0000256" key="2">
    <source>
        <dbReference type="SAM" id="Phobius"/>
    </source>
</evidence>
<feature type="transmembrane region" description="Helical" evidence="2">
    <location>
        <begin position="240"/>
        <end position="263"/>
    </location>
</feature>